<proteinExistence type="predicted"/>
<dbReference type="Proteomes" id="UP000043316">
    <property type="component" value="Unassembled WGS sequence"/>
</dbReference>
<evidence type="ECO:0000313" key="2">
    <source>
        <dbReference type="EMBL" id="CRY56488.1"/>
    </source>
</evidence>
<organism evidence="2 3">
    <name type="scientific">Yersinia intermedia</name>
    <dbReference type="NCBI Taxonomy" id="631"/>
    <lineage>
        <taxon>Bacteria</taxon>
        <taxon>Pseudomonadati</taxon>
        <taxon>Pseudomonadota</taxon>
        <taxon>Gammaproteobacteria</taxon>
        <taxon>Enterobacterales</taxon>
        <taxon>Yersiniaceae</taxon>
        <taxon>Yersinia</taxon>
    </lineage>
</organism>
<dbReference type="GeneID" id="61816414"/>
<gene>
    <name evidence="2" type="ORF">ERS008476_03532</name>
</gene>
<protein>
    <submittedName>
        <fullName evidence="2">Calcium-binding protein</fullName>
    </submittedName>
</protein>
<dbReference type="InterPro" id="IPR002048">
    <property type="entry name" value="EF_hand_dom"/>
</dbReference>
<dbReference type="GO" id="GO:0005509">
    <property type="term" value="F:calcium ion binding"/>
    <property type="evidence" value="ECO:0007669"/>
    <property type="project" value="InterPro"/>
</dbReference>
<reference evidence="3" key="1">
    <citation type="submission" date="2015-03" db="EMBL/GenBank/DDBJ databases">
        <authorList>
            <consortium name="Pathogen Informatics"/>
        </authorList>
    </citation>
    <scope>NUCLEOTIDE SEQUENCE [LARGE SCALE GENOMIC DNA]</scope>
    <source>
        <strain evidence="3">R148</strain>
    </source>
</reference>
<dbReference type="SUPFAM" id="SSF47473">
    <property type="entry name" value="EF-hand"/>
    <property type="match status" value="1"/>
</dbReference>
<sequence>MLTQFQIKKLTKIFNCYDFDNSGFLEKYDFTRRSERRYEIAGWDPNSAQAKELESLNMQHWEAFSHYADSNSDGKITLKEWLAVFDSQISGKPVAFDSFPLHLQHFFEAILKSLDADGSGDYSYFEYAQLLKNFGTYDDATVKSLFDKMDINGDGEFSLDEMKHAFAEFYMSDDLNAPGNLVFGPLE</sequence>
<evidence type="ECO:0000313" key="3">
    <source>
        <dbReference type="Proteomes" id="UP000043316"/>
    </source>
</evidence>
<dbReference type="SMART" id="SM00054">
    <property type="entry name" value="EFh"/>
    <property type="match status" value="4"/>
</dbReference>
<dbReference type="Pfam" id="PF13202">
    <property type="entry name" value="EF-hand_5"/>
    <property type="match status" value="2"/>
</dbReference>
<dbReference type="CDD" id="cd00051">
    <property type="entry name" value="EFh"/>
    <property type="match status" value="1"/>
</dbReference>
<dbReference type="Gene3D" id="1.10.238.10">
    <property type="entry name" value="EF-hand"/>
    <property type="match status" value="1"/>
</dbReference>
<dbReference type="InterPro" id="IPR018247">
    <property type="entry name" value="EF_Hand_1_Ca_BS"/>
</dbReference>
<feature type="domain" description="EF-hand" evidence="1">
    <location>
        <begin position="137"/>
        <end position="172"/>
    </location>
</feature>
<dbReference type="RefSeq" id="WP_019211760.1">
    <property type="nucleotide sequence ID" value="NZ_CWJI01000014.1"/>
</dbReference>
<evidence type="ECO:0000259" key="1">
    <source>
        <dbReference type="PROSITE" id="PS50222"/>
    </source>
</evidence>
<dbReference type="EMBL" id="CWJI01000014">
    <property type="protein sequence ID" value="CRY56488.1"/>
    <property type="molecule type" value="Genomic_DNA"/>
</dbReference>
<dbReference type="InterPro" id="IPR011992">
    <property type="entry name" value="EF-hand-dom_pair"/>
</dbReference>
<dbReference type="AlphaFoldDB" id="A0A0H5LZ67"/>
<accession>A0A0H5LZ67</accession>
<name>A0A0H5LZ67_YERIN</name>
<dbReference type="PROSITE" id="PS00018">
    <property type="entry name" value="EF_HAND_1"/>
    <property type="match status" value="2"/>
</dbReference>
<dbReference type="PROSITE" id="PS50222">
    <property type="entry name" value="EF_HAND_2"/>
    <property type="match status" value="1"/>
</dbReference>